<keyword evidence="6" id="KW-0406">Ion transport</keyword>
<dbReference type="InterPro" id="IPR036019">
    <property type="entry name" value="MscL_channel"/>
</dbReference>
<feature type="transmembrane region" description="Helical" evidence="9">
    <location>
        <begin position="12"/>
        <end position="41"/>
    </location>
</feature>
<dbReference type="PANTHER" id="PTHR30266:SF2">
    <property type="entry name" value="LARGE-CONDUCTANCE MECHANOSENSITIVE CHANNEL"/>
    <property type="match status" value="1"/>
</dbReference>
<keyword evidence="4 9" id="KW-0812">Transmembrane</keyword>
<evidence type="ECO:0000256" key="4">
    <source>
        <dbReference type="ARBA" id="ARBA00022692"/>
    </source>
</evidence>
<dbReference type="EMBL" id="JAAMOZ010000001">
    <property type="protein sequence ID" value="NIH57990.1"/>
    <property type="molecule type" value="Genomic_DNA"/>
</dbReference>
<evidence type="ECO:0000313" key="10">
    <source>
        <dbReference type="EMBL" id="NIH57990.1"/>
    </source>
</evidence>
<dbReference type="Proteomes" id="UP000749311">
    <property type="component" value="Unassembled WGS sequence"/>
</dbReference>
<evidence type="ECO:0000256" key="1">
    <source>
        <dbReference type="ARBA" id="ARBA00004141"/>
    </source>
</evidence>
<organism evidence="10 11">
    <name type="scientific">Brooklawnia cerclae</name>
    <dbReference type="NCBI Taxonomy" id="349934"/>
    <lineage>
        <taxon>Bacteria</taxon>
        <taxon>Bacillati</taxon>
        <taxon>Actinomycetota</taxon>
        <taxon>Actinomycetes</taxon>
        <taxon>Propionibacteriales</taxon>
        <taxon>Propionibacteriaceae</taxon>
        <taxon>Brooklawnia</taxon>
    </lineage>
</organism>
<comment type="subcellular location">
    <subcellularLocation>
        <location evidence="1">Membrane</location>
        <topology evidence="1">Multi-pass membrane protein</topology>
    </subcellularLocation>
</comment>
<evidence type="ECO:0000256" key="7">
    <source>
        <dbReference type="ARBA" id="ARBA00023136"/>
    </source>
</evidence>
<evidence type="ECO:0000256" key="9">
    <source>
        <dbReference type="SAM" id="Phobius"/>
    </source>
</evidence>
<dbReference type="InterPro" id="IPR001185">
    <property type="entry name" value="MS_channel"/>
</dbReference>
<sequence>MKGFKEFVMRGNLIEMAVAFIMGTAFGKVVEAFTNIILSLVSKVLGGEPNFDNFAPGGVPVGPFLTVTVSFLLLAVVIYFGIILPINKYKELTSKPEEAEEAAATETELLSEIRDLLASKQN</sequence>
<dbReference type="InterPro" id="IPR037673">
    <property type="entry name" value="MSC/AndL"/>
</dbReference>
<feature type="transmembrane region" description="Helical" evidence="9">
    <location>
        <begin position="61"/>
        <end position="86"/>
    </location>
</feature>
<keyword evidence="3" id="KW-1003">Cell membrane</keyword>
<dbReference type="SUPFAM" id="SSF81330">
    <property type="entry name" value="Gated mechanosensitive channel"/>
    <property type="match status" value="1"/>
</dbReference>
<dbReference type="Gene3D" id="1.10.1200.120">
    <property type="entry name" value="Large-conductance mechanosensitive channel, MscL, domain 1"/>
    <property type="match status" value="1"/>
</dbReference>
<comment type="caution">
    <text evidence="10">The sequence shown here is derived from an EMBL/GenBank/DDBJ whole genome shotgun (WGS) entry which is preliminary data.</text>
</comment>
<keyword evidence="7 9" id="KW-0472">Membrane</keyword>
<evidence type="ECO:0000256" key="5">
    <source>
        <dbReference type="ARBA" id="ARBA00022989"/>
    </source>
</evidence>
<gene>
    <name evidence="10" type="ORF">FB473_002635</name>
</gene>
<keyword evidence="5 9" id="KW-1133">Transmembrane helix</keyword>
<evidence type="ECO:0000256" key="3">
    <source>
        <dbReference type="ARBA" id="ARBA00022475"/>
    </source>
</evidence>
<evidence type="ECO:0000256" key="2">
    <source>
        <dbReference type="ARBA" id="ARBA00022448"/>
    </source>
</evidence>
<dbReference type="PRINTS" id="PR01264">
    <property type="entry name" value="MECHCHANNEL"/>
</dbReference>
<dbReference type="Pfam" id="PF01741">
    <property type="entry name" value="MscL"/>
    <property type="match status" value="1"/>
</dbReference>
<keyword evidence="2" id="KW-0813">Transport</keyword>
<evidence type="ECO:0000256" key="6">
    <source>
        <dbReference type="ARBA" id="ARBA00023065"/>
    </source>
</evidence>
<dbReference type="PANTHER" id="PTHR30266">
    <property type="entry name" value="MECHANOSENSITIVE CHANNEL MSCL"/>
    <property type="match status" value="1"/>
</dbReference>
<evidence type="ECO:0000313" key="11">
    <source>
        <dbReference type="Proteomes" id="UP000749311"/>
    </source>
</evidence>
<name>A0ABX0SLS1_9ACTN</name>
<dbReference type="NCBIfam" id="TIGR00220">
    <property type="entry name" value="mscL"/>
    <property type="match status" value="1"/>
</dbReference>
<reference evidence="10 11" key="1">
    <citation type="submission" date="2020-02" db="EMBL/GenBank/DDBJ databases">
        <title>Sequencing the genomes of 1000 actinobacteria strains.</title>
        <authorList>
            <person name="Klenk H.-P."/>
        </authorList>
    </citation>
    <scope>NUCLEOTIDE SEQUENCE [LARGE SCALE GENOMIC DNA]</scope>
    <source>
        <strain evidence="10 11">DSM 19609</strain>
    </source>
</reference>
<proteinExistence type="predicted"/>
<protein>
    <submittedName>
        <fullName evidence="10">Large conductance mechanosensitive channel</fullName>
    </submittedName>
</protein>
<accession>A0ABX0SLS1</accession>
<keyword evidence="11" id="KW-1185">Reference proteome</keyword>
<keyword evidence="8" id="KW-0407">Ion channel</keyword>
<dbReference type="RefSeq" id="WP_167168573.1">
    <property type="nucleotide sequence ID" value="NZ_BAAAOO010000007.1"/>
</dbReference>
<evidence type="ECO:0000256" key="8">
    <source>
        <dbReference type="ARBA" id="ARBA00023303"/>
    </source>
</evidence>